<dbReference type="EMBL" id="LAZR01068750">
    <property type="protein sequence ID" value="KKK49059.1"/>
    <property type="molecule type" value="Genomic_DNA"/>
</dbReference>
<proteinExistence type="predicted"/>
<protein>
    <submittedName>
        <fullName evidence="1">Uncharacterized protein</fullName>
    </submittedName>
</protein>
<name>A0A0F8Y4G4_9ZZZZ</name>
<sequence>MNRRELAKSCIRPYFPSLSAVFTNRNLFVLKRLALIFGLESGLGNG</sequence>
<reference evidence="1" key="1">
    <citation type="journal article" date="2015" name="Nature">
        <title>Complex archaea that bridge the gap between prokaryotes and eukaryotes.</title>
        <authorList>
            <person name="Spang A."/>
            <person name="Saw J.H."/>
            <person name="Jorgensen S.L."/>
            <person name="Zaremba-Niedzwiedzka K."/>
            <person name="Martijn J."/>
            <person name="Lind A.E."/>
            <person name="van Eijk R."/>
            <person name="Schleper C."/>
            <person name="Guy L."/>
            <person name="Ettema T.J."/>
        </authorList>
    </citation>
    <scope>NUCLEOTIDE SEQUENCE</scope>
</reference>
<feature type="non-terminal residue" evidence="1">
    <location>
        <position position="46"/>
    </location>
</feature>
<accession>A0A0F8Y4G4</accession>
<gene>
    <name evidence="1" type="ORF">LCGC14_3138920</name>
</gene>
<dbReference type="AlphaFoldDB" id="A0A0F8Y4G4"/>
<evidence type="ECO:0000313" key="1">
    <source>
        <dbReference type="EMBL" id="KKK49059.1"/>
    </source>
</evidence>
<comment type="caution">
    <text evidence="1">The sequence shown here is derived from an EMBL/GenBank/DDBJ whole genome shotgun (WGS) entry which is preliminary data.</text>
</comment>
<organism evidence="1">
    <name type="scientific">marine sediment metagenome</name>
    <dbReference type="NCBI Taxonomy" id="412755"/>
    <lineage>
        <taxon>unclassified sequences</taxon>
        <taxon>metagenomes</taxon>
        <taxon>ecological metagenomes</taxon>
    </lineage>
</organism>